<organism evidence="1 2">
    <name type="scientific">Vararia minispora EC-137</name>
    <dbReference type="NCBI Taxonomy" id="1314806"/>
    <lineage>
        <taxon>Eukaryota</taxon>
        <taxon>Fungi</taxon>
        <taxon>Dikarya</taxon>
        <taxon>Basidiomycota</taxon>
        <taxon>Agaricomycotina</taxon>
        <taxon>Agaricomycetes</taxon>
        <taxon>Russulales</taxon>
        <taxon>Lachnocladiaceae</taxon>
        <taxon>Vararia</taxon>
    </lineage>
</organism>
<protein>
    <submittedName>
        <fullName evidence="1">FAR-17a/AIG1-like protein</fullName>
    </submittedName>
</protein>
<reference evidence="1" key="2">
    <citation type="journal article" date="2022" name="New Phytol.">
        <title>Evolutionary transition to the ectomycorrhizal habit in the genomes of a hyperdiverse lineage of mushroom-forming fungi.</title>
        <authorList>
            <person name="Looney B."/>
            <person name="Miyauchi S."/>
            <person name="Morin E."/>
            <person name="Drula E."/>
            <person name="Courty P.E."/>
            <person name="Kohler A."/>
            <person name="Kuo A."/>
            <person name="LaButti K."/>
            <person name="Pangilinan J."/>
            <person name="Lipzen A."/>
            <person name="Riley R."/>
            <person name="Andreopoulos W."/>
            <person name="He G."/>
            <person name="Johnson J."/>
            <person name="Nolan M."/>
            <person name="Tritt A."/>
            <person name="Barry K.W."/>
            <person name="Grigoriev I.V."/>
            <person name="Nagy L.G."/>
            <person name="Hibbett D."/>
            <person name="Henrissat B."/>
            <person name="Matheny P.B."/>
            <person name="Labbe J."/>
            <person name="Martin F.M."/>
        </authorList>
    </citation>
    <scope>NUCLEOTIDE SEQUENCE</scope>
    <source>
        <strain evidence="1">EC-137</strain>
    </source>
</reference>
<comment type="caution">
    <text evidence="1">The sequence shown here is derived from an EMBL/GenBank/DDBJ whole genome shotgun (WGS) entry which is preliminary data.</text>
</comment>
<reference evidence="1" key="1">
    <citation type="submission" date="2021-02" db="EMBL/GenBank/DDBJ databases">
        <authorList>
            <consortium name="DOE Joint Genome Institute"/>
            <person name="Ahrendt S."/>
            <person name="Looney B.P."/>
            <person name="Miyauchi S."/>
            <person name="Morin E."/>
            <person name="Drula E."/>
            <person name="Courty P.E."/>
            <person name="Chicoki N."/>
            <person name="Fauchery L."/>
            <person name="Kohler A."/>
            <person name="Kuo A."/>
            <person name="Labutti K."/>
            <person name="Pangilinan J."/>
            <person name="Lipzen A."/>
            <person name="Riley R."/>
            <person name="Andreopoulos W."/>
            <person name="He G."/>
            <person name="Johnson J."/>
            <person name="Barry K.W."/>
            <person name="Grigoriev I.V."/>
            <person name="Nagy L."/>
            <person name="Hibbett D."/>
            <person name="Henrissat B."/>
            <person name="Matheny P.B."/>
            <person name="Labbe J."/>
            <person name="Martin F."/>
        </authorList>
    </citation>
    <scope>NUCLEOTIDE SEQUENCE</scope>
    <source>
        <strain evidence="1">EC-137</strain>
    </source>
</reference>
<dbReference type="EMBL" id="MU273480">
    <property type="protein sequence ID" value="KAI0035709.1"/>
    <property type="molecule type" value="Genomic_DNA"/>
</dbReference>
<sequence length="235" mass="25599">MPQIHRGLAFLLHTSAVSAMAWGYFVGLSGTGLDEWVKSQIGGHMQFLTIQGLMLTCITMSLAGLHDLLPDLPLVKTLKRGLSLVALPLEFTVSIIYWSLILTAPDLIVPVANSEGEPFSAAPIPFRLDLSVDLALHAVPALTLLLDFLLFDHKFSRIETTYVAPALAAIMAVWYGSWVEYCASHNNGHFPYPFLTFSSFPVRLAIYASATCLALACLWIINPLHSSGSPSVNTD</sequence>
<evidence type="ECO:0000313" key="2">
    <source>
        <dbReference type="Proteomes" id="UP000814128"/>
    </source>
</evidence>
<name>A0ACB8QUX3_9AGAM</name>
<keyword evidence="2" id="KW-1185">Reference proteome</keyword>
<dbReference type="Proteomes" id="UP000814128">
    <property type="component" value="Unassembled WGS sequence"/>
</dbReference>
<accession>A0ACB8QUX3</accession>
<proteinExistence type="predicted"/>
<gene>
    <name evidence="1" type="ORF">K488DRAFT_76416</name>
</gene>
<evidence type="ECO:0000313" key="1">
    <source>
        <dbReference type="EMBL" id="KAI0035709.1"/>
    </source>
</evidence>